<dbReference type="EMBL" id="CM023470">
    <property type="protein sequence ID" value="KAH7978708.1"/>
    <property type="molecule type" value="Genomic_DNA"/>
</dbReference>
<keyword evidence="2" id="KW-1185">Reference proteome</keyword>
<name>A0ACB8DWH8_DERSI</name>
<dbReference type="Proteomes" id="UP000821865">
    <property type="component" value="Chromosome 1"/>
</dbReference>
<gene>
    <name evidence="1" type="ORF">HPB49_006405</name>
</gene>
<reference evidence="1" key="1">
    <citation type="submission" date="2020-05" db="EMBL/GenBank/DDBJ databases">
        <title>Large-scale comparative analyses of tick genomes elucidate their genetic diversity and vector capacities.</title>
        <authorList>
            <person name="Jia N."/>
            <person name="Wang J."/>
            <person name="Shi W."/>
            <person name="Du L."/>
            <person name="Sun Y."/>
            <person name="Zhan W."/>
            <person name="Jiang J."/>
            <person name="Wang Q."/>
            <person name="Zhang B."/>
            <person name="Ji P."/>
            <person name="Sakyi L.B."/>
            <person name="Cui X."/>
            <person name="Yuan T."/>
            <person name="Jiang B."/>
            <person name="Yang W."/>
            <person name="Lam T.T.-Y."/>
            <person name="Chang Q."/>
            <person name="Ding S."/>
            <person name="Wang X."/>
            <person name="Zhu J."/>
            <person name="Ruan X."/>
            <person name="Zhao L."/>
            <person name="Wei J."/>
            <person name="Que T."/>
            <person name="Du C."/>
            <person name="Cheng J."/>
            <person name="Dai P."/>
            <person name="Han X."/>
            <person name="Huang E."/>
            <person name="Gao Y."/>
            <person name="Liu J."/>
            <person name="Shao H."/>
            <person name="Ye R."/>
            <person name="Li L."/>
            <person name="Wei W."/>
            <person name="Wang X."/>
            <person name="Wang C."/>
            <person name="Yang T."/>
            <person name="Huo Q."/>
            <person name="Li W."/>
            <person name="Guo W."/>
            <person name="Chen H."/>
            <person name="Zhou L."/>
            <person name="Ni X."/>
            <person name="Tian J."/>
            <person name="Zhou Y."/>
            <person name="Sheng Y."/>
            <person name="Liu T."/>
            <person name="Pan Y."/>
            <person name="Xia L."/>
            <person name="Li J."/>
            <person name="Zhao F."/>
            <person name="Cao W."/>
        </authorList>
    </citation>
    <scope>NUCLEOTIDE SEQUENCE</scope>
    <source>
        <strain evidence="1">Dsil-2018</strain>
    </source>
</reference>
<evidence type="ECO:0000313" key="1">
    <source>
        <dbReference type="EMBL" id="KAH7978708.1"/>
    </source>
</evidence>
<accession>A0ACB8DWH8</accession>
<organism evidence="1 2">
    <name type="scientific">Dermacentor silvarum</name>
    <name type="common">Tick</name>
    <dbReference type="NCBI Taxonomy" id="543639"/>
    <lineage>
        <taxon>Eukaryota</taxon>
        <taxon>Metazoa</taxon>
        <taxon>Ecdysozoa</taxon>
        <taxon>Arthropoda</taxon>
        <taxon>Chelicerata</taxon>
        <taxon>Arachnida</taxon>
        <taxon>Acari</taxon>
        <taxon>Parasitiformes</taxon>
        <taxon>Ixodida</taxon>
        <taxon>Ixodoidea</taxon>
        <taxon>Ixodidae</taxon>
        <taxon>Rhipicephalinae</taxon>
        <taxon>Dermacentor</taxon>
    </lineage>
</organism>
<sequence>MIQGSEETGDDAAVESGHGPSPLLGLMANFRAQIGVQLSKDVEDGRHPRSYEDSNENMQTIIDILLDQNEQLITCLAELENEAEKRTQQMQKRLHSTADVTRATVYKMCAWGEEIQSIVSKRHLAEEAAYESKRMVAELQKENSQLRNYNDNLYSDIQSLLSIINVARTTGNWELTY</sequence>
<comment type="caution">
    <text evidence="1">The sequence shown here is derived from an EMBL/GenBank/DDBJ whole genome shotgun (WGS) entry which is preliminary data.</text>
</comment>
<evidence type="ECO:0000313" key="2">
    <source>
        <dbReference type="Proteomes" id="UP000821865"/>
    </source>
</evidence>
<proteinExistence type="predicted"/>
<protein>
    <submittedName>
        <fullName evidence="1">Uncharacterized protein</fullName>
    </submittedName>
</protein>